<evidence type="ECO:0000256" key="1">
    <source>
        <dbReference type="ARBA" id="ARBA00022614"/>
    </source>
</evidence>
<dbReference type="Pfam" id="PF13855">
    <property type="entry name" value="LRR_8"/>
    <property type="match status" value="2"/>
</dbReference>
<comment type="caution">
    <text evidence="4">The sequence shown here is derived from an EMBL/GenBank/DDBJ whole genome shotgun (WGS) entry which is preliminary data.</text>
</comment>
<proteinExistence type="predicted"/>
<organism evidence="4 5">
    <name type="scientific">Candida maltosa (strain Xu316)</name>
    <name type="common">Yeast</name>
    <dbReference type="NCBI Taxonomy" id="1245528"/>
    <lineage>
        <taxon>Eukaryota</taxon>
        <taxon>Fungi</taxon>
        <taxon>Dikarya</taxon>
        <taxon>Ascomycota</taxon>
        <taxon>Saccharomycotina</taxon>
        <taxon>Pichiomycetes</taxon>
        <taxon>Debaryomycetaceae</taxon>
        <taxon>Candida/Lodderomyces clade</taxon>
        <taxon>Candida</taxon>
    </lineage>
</organism>
<dbReference type="HOGENOM" id="CLU_021918_0_0_1"/>
<dbReference type="PROSITE" id="PS50181">
    <property type="entry name" value="FBOX"/>
    <property type="match status" value="1"/>
</dbReference>
<protein>
    <recommendedName>
        <fullName evidence="3">F-box domain-containing protein</fullName>
    </recommendedName>
</protein>
<dbReference type="InterPro" id="IPR001611">
    <property type="entry name" value="Leu-rich_rpt"/>
</dbReference>
<keyword evidence="1" id="KW-0433">Leucine-rich repeat</keyword>
<reference evidence="4 5" key="1">
    <citation type="submission" date="2013-02" db="EMBL/GenBank/DDBJ databases">
        <title>Genome sequence of Candida maltosa Xu316, a potential industrial strain for xylitol and ethanol production.</title>
        <authorList>
            <person name="Yu J."/>
            <person name="Wang Q."/>
            <person name="Geng X."/>
            <person name="Bao W."/>
            <person name="He P."/>
            <person name="Cai J."/>
        </authorList>
    </citation>
    <scope>NUCLEOTIDE SEQUENCE [LARGE SCALE GENOMIC DNA]</scope>
    <source>
        <strain evidence="5">Xu316</strain>
    </source>
</reference>
<evidence type="ECO:0000259" key="3">
    <source>
        <dbReference type="PROSITE" id="PS50181"/>
    </source>
</evidence>
<gene>
    <name evidence="4" type="ORF">G210_4979</name>
</gene>
<evidence type="ECO:0000313" key="4">
    <source>
        <dbReference type="EMBL" id="EMG50016.1"/>
    </source>
</evidence>
<keyword evidence="2" id="KW-0677">Repeat</keyword>
<accession>M3ITT9</accession>
<dbReference type="eggNOG" id="ENOG502REDF">
    <property type="taxonomic scope" value="Eukaryota"/>
</dbReference>
<evidence type="ECO:0000256" key="2">
    <source>
        <dbReference type="ARBA" id="ARBA00022737"/>
    </source>
</evidence>
<dbReference type="Proteomes" id="UP000011777">
    <property type="component" value="Unassembled WGS sequence"/>
</dbReference>
<dbReference type="InterPro" id="IPR032675">
    <property type="entry name" value="LRR_dom_sf"/>
</dbReference>
<dbReference type="SUPFAM" id="SSF52058">
    <property type="entry name" value="L domain-like"/>
    <property type="match status" value="1"/>
</dbReference>
<dbReference type="OrthoDB" id="2013775at2759"/>
<dbReference type="PROSITE" id="PS51450">
    <property type="entry name" value="LRR"/>
    <property type="match status" value="1"/>
</dbReference>
<feature type="domain" description="F-box" evidence="3">
    <location>
        <begin position="2"/>
        <end position="46"/>
    </location>
</feature>
<evidence type="ECO:0000313" key="5">
    <source>
        <dbReference type="Proteomes" id="UP000011777"/>
    </source>
</evidence>
<dbReference type="PANTHER" id="PTHR24366">
    <property type="entry name" value="IG(IMMUNOGLOBULIN) AND LRR(LEUCINE RICH REPEAT) DOMAINS"/>
    <property type="match status" value="1"/>
</dbReference>
<dbReference type="STRING" id="1245528.M3ITT9"/>
<dbReference type="PANTHER" id="PTHR24366:SF96">
    <property type="entry name" value="LEUCINE RICH REPEAT CONTAINING 53"/>
    <property type="match status" value="1"/>
</dbReference>
<dbReference type="InterPro" id="IPR001810">
    <property type="entry name" value="F-box_dom"/>
</dbReference>
<dbReference type="EMBL" id="AOGT01000413">
    <property type="protein sequence ID" value="EMG50016.1"/>
    <property type="molecule type" value="Genomic_DNA"/>
</dbReference>
<name>M3ITT9_CANMX</name>
<sequence>MTTQLLDLPTELLAIVFSYLPGTYLKKLTDVPQVKYLAIDALYSSIHFGWEKPSHLGYYDAIIKIEEVGKEFEPDVYGTDLEDPLQFAKEVVSKKIPKPKVIYFEKFKDLYEVSEYDSTILQDVKIGFTIDDFKKYGITDSRNIILENEVIQKGYQIQKLYQLPSQWVLDYYFIDDEGYPEALTYGRRFLSYVFPNLSELTISKAIPKDVLKYLPQSLSILGCCVESSDIDTDEELEFPEQLHHLILTLQDGAVTYNLQRIKYLQKLSVIHGCKNHRFLLPPNLKEFLSIWGYVQIGEILQQCPYLTSICCEKFVGCRIVTADGLLGESQVHRLELPQHEFFAPNQDFALLLPPTLTHLIINGYVPKIQFRPPQDVVILDFNTNRLDNLQSLVLNEIQNLKLIGTLPVSLTKLTYHVHAEFRFEWVEDLPNLTKLSIKYGLSPSYSILKCGSQLEFLEIGYCYLHQAHIVASKLKYLNLSHNSFSTISTRKITIPEGVIELDLSYNRMRKIDSGFQFPSQLYKLALDGNGISDLPELPSHLKEFSCFNNAERIKWKNKLPTSLEKLNLNGDHINDEELQMLDLKRLNNLKRLGLSKNIIWTINVDDFPTSLTHLFLFENYIATIHGNFSTLNNLVMLDVSDNQLGHYINYGSKQVPEVFGTNIRYLNTNNNNKVITQSQPTFLTSSFRRLKSTLWNYMS</sequence>
<dbReference type="Gene3D" id="3.80.10.10">
    <property type="entry name" value="Ribonuclease Inhibitor"/>
    <property type="match status" value="2"/>
</dbReference>
<dbReference type="AlphaFoldDB" id="M3ITT9"/>
<keyword evidence="5" id="KW-1185">Reference proteome</keyword>